<protein>
    <submittedName>
        <fullName evidence="2">Uncharacterized protein</fullName>
    </submittedName>
</protein>
<evidence type="ECO:0000313" key="2">
    <source>
        <dbReference type="EMBL" id="KAH0597581.1"/>
    </source>
</evidence>
<dbReference type="EMBL" id="JACEFI010000007">
    <property type="protein sequence ID" value="KAH0597581.1"/>
    <property type="molecule type" value="Genomic_DNA"/>
</dbReference>
<keyword evidence="1" id="KW-0812">Transmembrane</keyword>
<organism evidence="2 3">
    <name type="scientific">Metarhizium humberi</name>
    <dbReference type="NCBI Taxonomy" id="2596975"/>
    <lineage>
        <taxon>Eukaryota</taxon>
        <taxon>Fungi</taxon>
        <taxon>Dikarya</taxon>
        <taxon>Ascomycota</taxon>
        <taxon>Pezizomycotina</taxon>
        <taxon>Sordariomycetes</taxon>
        <taxon>Hypocreomycetidae</taxon>
        <taxon>Hypocreales</taxon>
        <taxon>Clavicipitaceae</taxon>
        <taxon>Metarhizium</taxon>
    </lineage>
</organism>
<dbReference type="AlphaFoldDB" id="A0A9P8MA32"/>
<accession>A0A9P8MA32</accession>
<feature type="transmembrane region" description="Helical" evidence="1">
    <location>
        <begin position="83"/>
        <end position="105"/>
    </location>
</feature>
<name>A0A9P8MA32_9HYPO</name>
<comment type="caution">
    <text evidence="2">The sequence shown here is derived from an EMBL/GenBank/DDBJ whole genome shotgun (WGS) entry which is preliminary data.</text>
</comment>
<keyword evidence="3" id="KW-1185">Reference proteome</keyword>
<dbReference type="Proteomes" id="UP000764110">
    <property type="component" value="Unassembled WGS sequence"/>
</dbReference>
<keyword evidence="1" id="KW-1133">Transmembrane helix</keyword>
<reference evidence="2 3" key="1">
    <citation type="submission" date="2020-07" db="EMBL/GenBank/DDBJ databases">
        <title>Metarhizium humberi genome.</title>
        <authorList>
            <person name="Lysoe E."/>
        </authorList>
    </citation>
    <scope>NUCLEOTIDE SEQUENCE [LARGE SCALE GENOMIC DNA]</scope>
    <source>
        <strain evidence="2 3">ESALQ1638</strain>
    </source>
</reference>
<proteinExistence type="predicted"/>
<keyword evidence="1" id="KW-0472">Membrane</keyword>
<sequence length="431" mass="47984">MRVSETRRQILRTYQAAPVLHSASPARTHAMPPPMAEPANIYVTSFPHLAFLICLLPIAACCPERRPPFGAPQQLRASLSDQIFRVVFTTITLYVCFQIFATVVFDPLLDWADHEWDNLSDKEKREMEEMAGEEDDPLLFLPFPFTTKEVKQPPYKGSDPEWLAFLAVNKDQQVQKDIKFGLAEIIRRGVEKNPGYVRLLGGKDIKLKKLWLDIIYPPAPPPKHYVSGIIIDDEGIFWGDRPIDSVAASHVNMAIYPKAVALTVWTFVNSLCRQTAQDVAKALGFNTEPPQDTSWQTVAINRMKEQGALGSGGKPAVKVPSTTDKPANFPFPTANGDLFGPSIGSDNTQLDPRIQGALHAASMTFTKNWQPVKQPPSRGCIRVDGLVELQGKNAVMAVYVLGWYDPKQKNYMAIQTGLKHLIQLKQRPAAG</sequence>
<evidence type="ECO:0000313" key="3">
    <source>
        <dbReference type="Proteomes" id="UP000764110"/>
    </source>
</evidence>
<gene>
    <name evidence="2" type="ORF">MHUMG1_04960</name>
</gene>
<evidence type="ECO:0000256" key="1">
    <source>
        <dbReference type="SAM" id="Phobius"/>
    </source>
</evidence>